<dbReference type="Proteomes" id="UP000663499">
    <property type="component" value="Chromosome"/>
</dbReference>
<dbReference type="Pfam" id="PF04055">
    <property type="entry name" value="Radical_SAM"/>
    <property type="match status" value="1"/>
</dbReference>
<protein>
    <submittedName>
        <fullName evidence="8">Thioether cross-link-forming SCIFF peptide maturase</fullName>
    </submittedName>
</protein>
<evidence type="ECO:0000313" key="8">
    <source>
        <dbReference type="EMBL" id="QSX08779.1"/>
    </source>
</evidence>
<dbReference type="SFLD" id="SFLDS00029">
    <property type="entry name" value="Radical_SAM"/>
    <property type="match status" value="1"/>
</dbReference>
<reference evidence="8" key="1">
    <citation type="submission" date="2021-03" db="EMBL/GenBank/DDBJ databases">
        <title>Alkalibacter marinus sp. nov., isolated from tidal flat sediment.</title>
        <authorList>
            <person name="Namirimu T."/>
            <person name="Yang J.-A."/>
            <person name="Yang S.-H."/>
            <person name="Kim Y.-J."/>
            <person name="Kwon K.K."/>
        </authorList>
    </citation>
    <scope>NUCLEOTIDE SEQUENCE</scope>
    <source>
        <strain evidence="8">ES005</strain>
    </source>
</reference>
<keyword evidence="2" id="KW-0004">4Fe-4S</keyword>
<dbReference type="InterPro" id="IPR000385">
    <property type="entry name" value="MoaA_NifB_PqqE_Fe-S-bd_CS"/>
</dbReference>
<keyword evidence="9" id="KW-1185">Reference proteome</keyword>
<evidence type="ECO:0000256" key="6">
    <source>
        <dbReference type="ARBA" id="ARBA00023014"/>
    </source>
</evidence>
<keyword evidence="5" id="KW-0408">Iron</keyword>
<evidence type="ECO:0000256" key="3">
    <source>
        <dbReference type="ARBA" id="ARBA00022691"/>
    </source>
</evidence>
<dbReference type="SFLD" id="SFLDG01386">
    <property type="entry name" value="main_SPASM_domain-containing"/>
    <property type="match status" value="1"/>
</dbReference>
<gene>
    <name evidence="8" type="primary">scfB</name>
    <name evidence="8" type="ORF">J0B03_01425</name>
</gene>
<keyword evidence="3" id="KW-0949">S-adenosyl-L-methionine</keyword>
<evidence type="ECO:0000313" key="9">
    <source>
        <dbReference type="Proteomes" id="UP000663499"/>
    </source>
</evidence>
<dbReference type="InterPro" id="IPR024025">
    <property type="entry name" value="SCIFF_rSAM_maturase"/>
</dbReference>
<dbReference type="RefSeq" id="WP_207300120.1">
    <property type="nucleotide sequence ID" value="NZ_CP071444.1"/>
</dbReference>
<dbReference type="NCBIfam" id="TIGR03974">
    <property type="entry name" value="rSAM_six_Cys"/>
    <property type="match status" value="1"/>
</dbReference>
<dbReference type="InterPro" id="IPR023867">
    <property type="entry name" value="Sulphatase_maturase_rSAM"/>
</dbReference>
<dbReference type="EMBL" id="CP071444">
    <property type="protein sequence ID" value="QSX08779.1"/>
    <property type="molecule type" value="Genomic_DNA"/>
</dbReference>
<feature type="domain" description="Radical SAM core" evidence="7">
    <location>
        <begin position="84"/>
        <end position="315"/>
    </location>
</feature>
<keyword evidence="6" id="KW-0411">Iron-sulfur</keyword>
<organism evidence="8 9">
    <name type="scientific">Alkalibacter rhizosphaerae</name>
    <dbReference type="NCBI Taxonomy" id="2815577"/>
    <lineage>
        <taxon>Bacteria</taxon>
        <taxon>Bacillati</taxon>
        <taxon>Bacillota</taxon>
        <taxon>Clostridia</taxon>
        <taxon>Eubacteriales</taxon>
        <taxon>Eubacteriaceae</taxon>
        <taxon>Alkalibacter</taxon>
    </lineage>
</organism>
<dbReference type="SUPFAM" id="SSF102114">
    <property type="entry name" value="Radical SAM enzymes"/>
    <property type="match status" value="1"/>
</dbReference>
<dbReference type="KEGG" id="alka:J0B03_01425"/>
<dbReference type="InterPro" id="IPR007197">
    <property type="entry name" value="rSAM"/>
</dbReference>
<comment type="cofactor">
    <cofactor evidence="1">
        <name>[4Fe-4S] cluster</name>
        <dbReference type="ChEBI" id="CHEBI:49883"/>
    </cofactor>
</comment>
<dbReference type="PROSITE" id="PS01305">
    <property type="entry name" value="MOAA_NIFB_PQQE"/>
    <property type="match status" value="1"/>
</dbReference>
<dbReference type="InterPro" id="IPR013785">
    <property type="entry name" value="Aldolase_TIM"/>
</dbReference>
<dbReference type="NCBIfam" id="TIGR04085">
    <property type="entry name" value="rSAM_more_4Fe4S"/>
    <property type="match status" value="1"/>
</dbReference>
<dbReference type="PANTHER" id="PTHR43273">
    <property type="entry name" value="ANAEROBIC SULFATASE-MATURATING ENZYME HOMOLOG ASLB-RELATED"/>
    <property type="match status" value="1"/>
</dbReference>
<dbReference type="GO" id="GO:0016491">
    <property type="term" value="F:oxidoreductase activity"/>
    <property type="evidence" value="ECO:0007669"/>
    <property type="project" value="InterPro"/>
</dbReference>
<accession>A0A975AHM5</accession>
<dbReference type="InterPro" id="IPR047602">
    <property type="entry name" value="SPASM_CteB-like"/>
</dbReference>
<proteinExistence type="predicted"/>
<name>A0A975AHM5_9FIRM</name>
<dbReference type="SFLD" id="SFLDG01384">
    <property type="entry name" value="thioether_bond_formation_requi"/>
    <property type="match status" value="1"/>
</dbReference>
<dbReference type="GO" id="GO:0051539">
    <property type="term" value="F:4 iron, 4 sulfur cluster binding"/>
    <property type="evidence" value="ECO:0007669"/>
    <property type="project" value="UniProtKB-KW"/>
</dbReference>
<evidence type="ECO:0000256" key="1">
    <source>
        <dbReference type="ARBA" id="ARBA00001966"/>
    </source>
</evidence>
<dbReference type="PANTHER" id="PTHR43273:SF8">
    <property type="entry name" value="RADICAL SAM DOMAIN PROTEIN"/>
    <property type="match status" value="1"/>
</dbReference>
<dbReference type="InterPro" id="IPR058240">
    <property type="entry name" value="rSAM_sf"/>
</dbReference>
<dbReference type="PROSITE" id="PS51918">
    <property type="entry name" value="RADICAL_SAM"/>
    <property type="match status" value="1"/>
</dbReference>
<evidence type="ECO:0000256" key="2">
    <source>
        <dbReference type="ARBA" id="ARBA00022485"/>
    </source>
</evidence>
<evidence type="ECO:0000256" key="5">
    <source>
        <dbReference type="ARBA" id="ARBA00023004"/>
    </source>
</evidence>
<dbReference type="InterPro" id="IPR023885">
    <property type="entry name" value="4Fe4S-binding_SPASM_dom"/>
</dbReference>
<keyword evidence="4" id="KW-0479">Metal-binding</keyword>
<dbReference type="AlphaFoldDB" id="A0A975AHM5"/>
<dbReference type="CDD" id="cd21124">
    <property type="entry name" value="SPASM_CteB-like"/>
    <property type="match status" value="1"/>
</dbReference>
<dbReference type="Gene3D" id="3.20.20.70">
    <property type="entry name" value="Aldolase class I"/>
    <property type="match status" value="1"/>
</dbReference>
<dbReference type="SFLD" id="SFLDG01067">
    <property type="entry name" value="SPASM/twitch_domain_containing"/>
    <property type="match status" value="1"/>
</dbReference>
<dbReference type="CDD" id="cd01335">
    <property type="entry name" value="Radical_SAM"/>
    <property type="match status" value="1"/>
</dbReference>
<evidence type="ECO:0000256" key="4">
    <source>
        <dbReference type="ARBA" id="ARBA00022723"/>
    </source>
</evidence>
<sequence>MIHKYTLNGYHILLDVNSGSVFEIDPITDDLLEYYPNWEEAISSLQDKYPVEEMKESWKELEFLEEQGLLNSPEIVLEDKVTTDHPIKAMCLHVSHDCNMRCAYCFASEGSFHGEKVLMELETGKKAFDFLIENSGNRRHLEVDFFGGEPLMNLDVVKALVEYGRSKEEEFGKEFRFTMTTNALLLNEENMAYLNENMSNIVLSLDGRKETNDRMRKTVNMDGTYQYIIDKIKRMTEIRGDKDHYVRGTFTRNNMDFSKDVLDLADQGFKSISVEPVVASPEEPYALREEDVELLLQEYEDLAAAYLKSREEGKDFQFFHFNIDLAGGPCAYKRVSGCGAGTDYISITPTGQIYPCHQFVGLEEFILGDLEQGIVAETIRKDFEKVNLADKPACKDCWAKYYCGGGCFANAYNFNKDIAVPYELGCILEKKRVECAIMIKIALQDRN</sequence>
<dbReference type="Pfam" id="PF13186">
    <property type="entry name" value="SPASM"/>
    <property type="match status" value="1"/>
</dbReference>
<dbReference type="GO" id="GO:0046872">
    <property type="term" value="F:metal ion binding"/>
    <property type="evidence" value="ECO:0007669"/>
    <property type="project" value="UniProtKB-KW"/>
</dbReference>
<evidence type="ECO:0000259" key="7">
    <source>
        <dbReference type="PROSITE" id="PS51918"/>
    </source>
</evidence>